<dbReference type="PROSITE" id="PS50156">
    <property type="entry name" value="SSD"/>
    <property type="match status" value="2"/>
</dbReference>
<feature type="transmembrane region" description="Helical" evidence="6">
    <location>
        <begin position="322"/>
        <end position="345"/>
    </location>
</feature>
<organism evidence="8 9">
    <name type="scientific">Jejuia pallidilutea</name>
    <dbReference type="NCBI Taxonomy" id="504487"/>
    <lineage>
        <taxon>Bacteria</taxon>
        <taxon>Pseudomonadati</taxon>
        <taxon>Bacteroidota</taxon>
        <taxon>Flavobacteriia</taxon>
        <taxon>Flavobacteriales</taxon>
        <taxon>Flavobacteriaceae</taxon>
        <taxon>Jejuia</taxon>
    </lineage>
</organism>
<dbReference type="PRINTS" id="PR00702">
    <property type="entry name" value="ACRIFLAVINRP"/>
</dbReference>
<sequence length="803" mass="91158">MFKLFTKDFWDVTARLILRNKIIILVGIVIATYLFSTQWQYMRFSNTEANLLPDDHEANIAYNNFLQTFGEEGNLIVIGVKDSTLFTVEKLNAWNKFCSEFKDYDAIEAVISIKDLQKLVKNTDEEKFTLEPFIKDSVTSISQIKTLQNELFNKYPFYDNFLFNSETKTVRTALYFKKSLVNTSTRKEFVLNILEPKIAAFETNYDLDVRISGMPYIRTKNAENIIDEIGKFVLAALLVTSLIFFFFFRSFRATFISLIVVCIGVMWTLGIIGLLKYEITVLTALIPPLIIVIGIPNCIFLINKYQHEVKLHGNKVKSLQRVITKIGNATLMTNVTTASGFATFILTESTLLKEFGIVASLSILAIFILCLLIIPIIYTFLPFPKDRHLEHLNKRWIGGFVNWMEHMVRQKRIAIYAISVLLLIVSMIGMNQIKISGSLIEDMPQESEFVNDIRFFEEEFDGILPVEIMVDTKRKKGVMKLSTLKRMDQLEEFIEETPQLSKPISVVGLVKYSKQAYYNGNPKHYQLPTSQENSFILSYAKNSSSDVDLLKNFVDSTGQYARITTFMKDIGTDKMERIQENLGDKIAKVFPEERYNVTMTGKALVFQKGTKYLVKNLAISLSLAILLISIFMAYMFRSARMIIVSLIPNLLPLLVTAGLMGYLGVPIKPSTILVFSIAFGISVDDTIHFLAKYRQELQANKWKIKPSVYGALRETGVSMFYTSIVLFFGFSVFTISSFGGTVALGALVSATLLFAMLSNLLLLPSLLLSLERSIANKQVFKKPPINVIPEEDDNIPEHSANLD</sequence>
<feature type="transmembrane region" description="Helical" evidence="6">
    <location>
        <begin position="281"/>
        <end position="302"/>
    </location>
</feature>
<feature type="transmembrane region" description="Helical" evidence="6">
    <location>
        <begin position="742"/>
        <end position="768"/>
    </location>
</feature>
<evidence type="ECO:0000259" key="7">
    <source>
        <dbReference type="PROSITE" id="PS50156"/>
    </source>
</evidence>
<dbReference type="InterPro" id="IPR001036">
    <property type="entry name" value="Acrflvin-R"/>
</dbReference>
<dbReference type="InterPro" id="IPR004869">
    <property type="entry name" value="MMPL_dom"/>
</dbReference>
<evidence type="ECO:0000256" key="4">
    <source>
        <dbReference type="ARBA" id="ARBA00022989"/>
    </source>
</evidence>
<dbReference type="AlphaFoldDB" id="A0A098LR32"/>
<keyword evidence="4 6" id="KW-1133">Transmembrane helix</keyword>
<feature type="transmembrane region" description="Helical" evidence="6">
    <location>
        <begin position="671"/>
        <end position="691"/>
    </location>
</feature>
<keyword evidence="9" id="KW-1185">Reference proteome</keyword>
<feature type="transmembrane region" description="Helical" evidence="6">
    <location>
        <begin position="357"/>
        <end position="381"/>
    </location>
</feature>
<feature type="transmembrane region" description="Helical" evidence="6">
    <location>
        <begin position="413"/>
        <end position="430"/>
    </location>
</feature>
<feature type="transmembrane region" description="Helical" evidence="6">
    <location>
        <begin position="255"/>
        <end position="275"/>
    </location>
</feature>
<comment type="subcellular location">
    <subcellularLocation>
        <location evidence="1">Cell membrane</location>
        <topology evidence="1">Multi-pass membrane protein</topology>
    </subcellularLocation>
</comment>
<keyword evidence="2" id="KW-1003">Cell membrane</keyword>
<evidence type="ECO:0000313" key="9">
    <source>
        <dbReference type="Proteomes" id="UP000030184"/>
    </source>
</evidence>
<evidence type="ECO:0000313" key="8">
    <source>
        <dbReference type="EMBL" id="GAL88813.1"/>
    </source>
</evidence>
<dbReference type="GO" id="GO:0005886">
    <property type="term" value="C:plasma membrane"/>
    <property type="evidence" value="ECO:0007669"/>
    <property type="project" value="UniProtKB-SubCell"/>
</dbReference>
<feature type="domain" description="SSD" evidence="7">
    <location>
        <begin position="643"/>
        <end position="769"/>
    </location>
</feature>
<feature type="transmembrane region" description="Helical" evidence="6">
    <location>
        <begin position="617"/>
        <end position="636"/>
    </location>
</feature>
<dbReference type="EMBL" id="BBNY01000005">
    <property type="protein sequence ID" value="GAL88813.1"/>
    <property type="molecule type" value="Genomic_DNA"/>
</dbReference>
<accession>A0A098LR32</accession>
<protein>
    <submittedName>
        <fullName evidence="8">Probable integral membrane protein</fullName>
    </submittedName>
</protein>
<gene>
    <name evidence="8" type="ORF">JCM19538_1802</name>
</gene>
<feature type="transmembrane region" description="Helical" evidence="6">
    <location>
        <begin position="712"/>
        <end position="736"/>
    </location>
</feature>
<dbReference type="PANTHER" id="PTHR33406:SF12">
    <property type="entry name" value="BLR2997 PROTEIN"/>
    <property type="match status" value="1"/>
</dbReference>
<name>A0A098LR32_9FLAO</name>
<dbReference type="Proteomes" id="UP000030184">
    <property type="component" value="Unassembled WGS sequence"/>
</dbReference>
<reference evidence="9" key="1">
    <citation type="journal article" date="2014" name="Genome Announc.">
        <title>Draft Genome Sequence of Marine Flavobacterium Jejuia pallidilutea Strain 11shimoA1 and Pigmentation Mutants.</title>
        <authorList>
            <person name="Takatani N."/>
            <person name="Nakanishi M."/>
            <person name="Meirelles P."/>
            <person name="Mino S."/>
            <person name="Suda W."/>
            <person name="Oshima K."/>
            <person name="Hattori M."/>
            <person name="Ohkuma M."/>
            <person name="Hosokawa M."/>
            <person name="Miyashita K."/>
            <person name="Thompson F.L."/>
            <person name="Niwa A."/>
            <person name="Sawabe T."/>
            <person name="Sawabe T."/>
        </authorList>
    </citation>
    <scope>NUCLEOTIDE SEQUENCE [LARGE SCALE GENOMIC DNA]</scope>
    <source>
        <strain evidence="9">JCM 19538</strain>
    </source>
</reference>
<keyword evidence="5 6" id="KW-0472">Membrane</keyword>
<dbReference type="Gene3D" id="1.20.1640.10">
    <property type="entry name" value="Multidrug efflux transporter AcrB transmembrane domain"/>
    <property type="match status" value="2"/>
</dbReference>
<proteinExistence type="predicted"/>
<evidence type="ECO:0000256" key="1">
    <source>
        <dbReference type="ARBA" id="ARBA00004651"/>
    </source>
</evidence>
<dbReference type="SUPFAM" id="SSF82866">
    <property type="entry name" value="Multidrug efflux transporter AcrB transmembrane domain"/>
    <property type="match status" value="2"/>
</dbReference>
<dbReference type="InterPro" id="IPR000731">
    <property type="entry name" value="SSD"/>
</dbReference>
<feature type="transmembrane region" description="Helical" evidence="6">
    <location>
        <begin position="643"/>
        <end position="665"/>
    </location>
</feature>
<feature type="transmembrane region" description="Helical" evidence="6">
    <location>
        <begin position="229"/>
        <end position="248"/>
    </location>
</feature>
<dbReference type="OrthoDB" id="9805018at2"/>
<feature type="transmembrane region" description="Helical" evidence="6">
    <location>
        <begin position="21"/>
        <end position="41"/>
    </location>
</feature>
<evidence type="ECO:0000256" key="2">
    <source>
        <dbReference type="ARBA" id="ARBA00022475"/>
    </source>
</evidence>
<dbReference type="Pfam" id="PF03176">
    <property type="entry name" value="MMPL"/>
    <property type="match status" value="2"/>
</dbReference>
<evidence type="ECO:0000256" key="6">
    <source>
        <dbReference type="SAM" id="Phobius"/>
    </source>
</evidence>
<evidence type="ECO:0000256" key="3">
    <source>
        <dbReference type="ARBA" id="ARBA00022692"/>
    </source>
</evidence>
<dbReference type="RefSeq" id="WP_045371478.1">
    <property type="nucleotide sequence ID" value="NZ_BBNY01000005.1"/>
</dbReference>
<keyword evidence="3 6" id="KW-0812">Transmembrane</keyword>
<dbReference type="GO" id="GO:0022857">
    <property type="term" value="F:transmembrane transporter activity"/>
    <property type="evidence" value="ECO:0007669"/>
    <property type="project" value="InterPro"/>
</dbReference>
<feature type="domain" description="SSD" evidence="7">
    <location>
        <begin position="255"/>
        <end position="380"/>
    </location>
</feature>
<dbReference type="PANTHER" id="PTHR33406">
    <property type="entry name" value="MEMBRANE PROTEIN MJ1562-RELATED"/>
    <property type="match status" value="1"/>
</dbReference>
<dbReference type="InterPro" id="IPR050545">
    <property type="entry name" value="Mycobact_MmpL"/>
</dbReference>
<evidence type="ECO:0000256" key="5">
    <source>
        <dbReference type="ARBA" id="ARBA00023136"/>
    </source>
</evidence>
<comment type="caution">
    <text evidence="8">The sequence shown here is derived from an EMBL/GenBank/DDBJ whole genome shotgun (WGS) entry which is preliminary data.</text>
</comment>